<dbReference type="AlphaFoldDB" id="A0A0L0GC05"/>
<gene>
    <name evidence="3" type="ORF">SARC_01395</name>
</gene>
<protein>
    <recommendedName>
        <fullName evidence="2">Non-canonical E2 ubiquitin-conjugating enzyme C-terminal domain-containing protein</fullName>
    </recommendedName>
</protein>
<sequence>MPWIVTMMDGKNEEAVAHQAHLDKLTRLLDKEELGEDDEIENEMSETEVETNSPEEAGECPPGMCIECTDQPASRSCVECQDDFCEVCVDSIHRSGTRKRHKINAIMGVEVGQPQLCDNGNKADTNNPVELDSVELELENGNKVLGGIEEAKVHRTEAHQGLGEWFVERSKSIPLRLTFEERKYLRLVEAALNVSEYTEKVDICYFRSRAKRIVEQVRDICAILSGLLVSCDYKAGQTLVKDREFSENADFFQTVFEIGRRYKVLNPERMRSSYGKLLYFLQDTQIPEIKELLEFSCVKPMKTVYGYLEANGLLNLLHDDLLETATHEIPAHGQSRRDVQRMIKEKNMAVKRIIRRYADPANGIKEDDIERCLVSIGDNNSFLSYNRDPCDELIGYLRHYFSRSSIDPAFSLAIASGKQGARLTHSHTRQYDYVLQSLSLWREILHDFFNLWRLAEADLLRENNGYRLVDTGQGLNRIQSCNNTSRLMHAILNKAQRKVDSWVGSSVIHMGDHNVPNAFMFIDKYTQVARILNPIVICLRKLDSLENDPGLAEYIKTTFTSVDNCKRVILNDFFKFAFDGSGADNFFDAGSCIDGRLTSAWNWCSRLEKKRYYPVFLLTGFVGFDGEF</sequence>
<dbReference type="Gene3D" id="4.10.830.40">
    <property type="match status" value="1"/>
</dbReference>
<dbReference type="GeneID" id="25901899"/>
<feature type="domain" description="Non-canonical E2 ubiquitin-conjugating enzyme C-terminal" evidence="2">
    <location>
        <begin position="169"/>
        <end position="626"/>
    </location>
</feature>
<name>A0A0L0GC05_9EUKA</name>
<dbReference type="InterPro" id="IPR018553">
    <property type="entry name" value="E2_Ub-conjug_enz"/>
</dbReference>
<dbReference type="InterPro" id="IPR057668">
    <property type="entry name" value="E2_Ub-conjug_enz_C"/>
</dbReference>
<evidence type="ECO:0000313" key="4">
    <source>
        <dbReference type="Proteomes" id="UP000054560"/>
    </source>
</evidence>
<dbReference type="PANTHER" id="PTHR31560">
    <property type="entry name" value="UPF0652 PROTEIN C16A11.03C-RELATED"/>
    <property type="match status" value="1"/>
</dbReference>
<dbReference type="CDD" id="cd20208">
    <property type="entry name" value="Bbox1_DUF2009"/>
    <property type="match status" value="1"/>
</dbReference>
<feature type="region of interest" description="Disordered" evidence="1">
    <location>
        <begin position="32"/>
        <end position="58"/>
    </location>
</feature>
<dbReference type="Proteomes" id="UP000054560">
    <property type="component" value="Unassembled WGS sequence"/>
</dbReference>
<dbReference type="EMBL" id="KQ241651">
    <property type="protein sequence ID" value="KNC86439.1"/>
    <property type="molecule type" value="Genomic_DNA"/>
</dbReference>
<dbReference type="Pfam" id="PF22586">
    <property type="entry name" value="ANCHR-like_BBOX"/>
    <property type="match status" value="1"/>
</dbReference>
<evidence type="ECO:0000259" key="2">
    <source>
        <dbReference type="Pfam" id="PF09418"/>
    </source>
</evidence>
<accession>A0A0L0GC05</accession>
<feature type="compositionally biased region" description="Acidic residues" evidence="1">
    <location>
        <begin position="33"/>
        <end position="49"/>
    </location>
</feature>
<proteinExistence type="predicted"/>
<organism evidence="3 4">
    <name type="scientific">Sphaeroforma arctica JP610</name>
    <dbReference type="NCBI Taxonomy" id="667725"/>
    <lineage>
        <taxon>Eukaryota</taxon>
        <taxon>Ichthyosporea</taxon>
        <taxon>Ichthyophonida</taxon>
        <taxon>Sphaeroforma</taxon>
    </lineage>
</organism>
<reference evidence="3 4" key="1">
    <citation type="submission" date="2011-02" db="EMBL/GenBank/DDBJ databases">
        <title>The Genome Sequence of Sphaeroforma arctica JP610.</title>
        <authorList>
            <consortium name="The Broad Institute Genome Sequencing Platform"/>
            <person name="Russ C."/>
            <person name="Cuomo C."/>
            <person name="Young S.K."/>
            <person name="Zeng Q."/>
            <person name="Gargeya S."/>
            <person name="Alvarado L."/>
            <person name="Berlin A."/>
            <person name="Chapman S.B."/>
            <person name="Chen Z."/>
            <person name="Freedman E."/>
            <person name="Gellesch M."/>
            <person name="Goldberg J."/>
            <person name="Griggs A."/>
            <person name="Gujja S."/>
            <person name="Heilman E."/>
            <person name="Heiman D."/>
            <person name="Howarth C."/>
            <person name="Mehta T."/>
            <person name="Neiman D."/>
            <person name="Pearson M."/>
            <person name="Roberts A."/>
            <person name="Saif S."/>
            <person name="Shea T."/>
            <person name="Shenoy N."/>
            <person name="Sisk P."/>
            <person name="Stolte C."/>
            <person name="Sykes S."/>
            <person name="White J."/>
            <person name="Yandava C."/>
            <person name="Burger G."/>
            <person name="Gray M.W."/>
            <person name="Holland P.W.H."/>
            <person name="King N."/>
            <person name="Lang F.B.F."/>
            <person name="Roger A.J."/>
            <person name="Ruiz-Trillo I."/>
            <person name="Haas B."/>
            <person name="Nusbaum C."/>
            <person name="Birren B."/>
        </authorList>
    </citation>
    <scope>NUCLEOTIDE SEQUENCE [LARGE SCALE GENOMIC DNA]</scope>
    <source>
        <strain evidence="3 4">JP610</strain>
    </source>
</reference>
<keyword evidence="4" id="KW-1185">Reference proteome</keyword>
<evidence type="ECO:0000256" key="1">
    <source>
        <dbReference type="SAM" id="MobiDB-lite"/>
    </source>
</evidence>
<dbReference type="eggNOG" id="ENOG502QRJJ">
    <property type="taxonomic scope" value="Eukaryota"/>
</dbReference>
<dbReference type="Pfam" id="PF09418">
    <property type="entry name" value="DUF2009"/>
    <property type="match status" value="1"/>
</dbReference>
<evidence type="ECO:0000313" key="3">
    <source>
        <dbReference type="EMBL" id="KNC86439.1"/>
    </source>
</evidence>
<dbReference type="OrthoDB" id="406045at2759"/>
<dbReference type="PANTHER" id="PTHR31560:SF0">
    <property type="entry name" value="UPF0652 PROTEIN C22H10.08"/>
    <property type="match status" value="1"/>
</dbReference>
<dbReference type="RefSeq" id="XP_014160341.1">
    <property type="nucleotide sequence ID" value="XM_014304866.1"/>
</dbReference>